<keyword evidence="1" id="KW-1133">Transmembrane helix</keyword>
<evidence type="ECO:0000313" key="2">
    <source>
        <dbReference type="EMBL" id="EAX94575.1"/>
    </source>
</evidence>
<gene>
    <name evidence="2" type="ORF">TVAG_029680</name>
</gene>
<feature type="transmembrane region" description="Helical" evidence="1">
    <location>
        <begin position="953"/>
        <end position="975"/>
    </location>
</feature>
<keyword evidence="1" id="KW-0472">Membrane</keyword>
<keyword evidence="1" id="KW-0812">Transmembrane</keyword>
<dbReference type="VEuPathDB" id="TrichDB:TVAGG3_1077370"/>
<dbReference type="SMR" id="A2FKK2"/>
<dbReference type="RefSeq" id="XP_001307505.1">
    <property type="nucleotide sequence ID" value="XM_001307504.1"/>
</dbReference>
<evidence type="ECO:0000256" key="1">
    <source>
        <dbReference type="SAM" id="Phobius"/>
    </source>
</evidence>
<dbReference type="InParanoid" id="A2FKK2"/>
<evidence type="ECO:0000313" key="3">
    <source>
        <dbReference type="Proteomes" id="UP000001542"/>
    </source>
</evidence>
<keyword evidence="3" id="KW-1185">Reference proteome</keyword>
<name>A2FKK2_TRIV3</name>
<dbReference type="KEGG" id="tva:4752312"/>
<dbReference type="EMBL" id="DS113850">
    <property type="protein sequence ID" value="EAX94575.1"/>
    <property type="molecule type" value="Genomic_DNA"/>
</dbReference>
<organism evidence="2 3">
    <name type="scientific">Trichomonas vaginalis (strain ATCC PRA-98 / G3)</name>
    <dbReference type="NCBI Taxonomy" id="412133"/>
    <lineage>
        <taxon>Eukaryota</taxon>
        <taxon>Metamonada</taxon>
        <taxon>Parabasalia</taxon>
        <taxon>Trichomonadida</taxon>
        <taxon>Trichomonadidae</taxon>
        <taxon>Trichomonas</taxon>
    </lineage>
</organism>
<dbReference type="VEuPathDB" id="TrichDB:TVAG_029680"/>
<accession>A2FKK2</accession>
<reference evidence="2" key="2">
    <citation type="journal article" date="2007" name="Science">
        <title>Draft genome sequence of the sexually transmitted pathogen Trichomonas vaginalis.</title>
        <authorList>
            <person name="Carlton J.M."/>
            <person name="Hirt R.P."/>
            <person name="Silva J.C."/>
            <person name="Delcher A.L."/>
            <person name="Schatz M."/>
            <person name="Zhao Q."/>
            <person name="Wortman J.R."/>
            <person name="Bidwell S.L."/>
            <person name="Alsmark U.C.M."/>
            <person name="Besteiro S."/>
            <person name="Sicheritz-Ponten T."/>
            <person name="Noel C.J."/>
            <person name="Dacks J.B."/>
            <person name="Foster P.G."/>
            <person name="Simillion C."/>
            <person name="Van de Peer Y."/>
            <person name="Miranda-Saavedra D."/>
            <person name="Barton G.J."/>
            <person name="Westrop G.D."/>
            <person name="Mueller S."/>
            <person name="Dessi D."/>
            <person name="Fiori P.L."/>
            <person name="Ren Q."/>
            <person name="Paulsen I."/>
            <person name="Zhang H."/>
            <person name="Bastida-Corcuera F.D."/>
            <person name="Simoes-Barbosa A."/>
            <person name="Brown M.T."/>
            <person name="Hayes R.D."/>
            <person name="Mukherjee M."/>
            <person name="Okumura C.Y."/>
            <person name="Schneider R."/>
            <person name="Smith A.J."/>
            <person name="Vanacova S."/>
            <person name="Villalvazo M."/>
            <person name="Haas B.J."/>
            <person name="Pertea M."/>
            <person name="Feldblyum T.V."/>
            <person name="Utterback T.R."/>
            <person name="Shu C.L."/>
            <person name="Osoegawa K."/>
            <person name="de Jong P.J."/>
            <person name="Hrdy I."/>
            <person name="Horvathova L."/>
            <person name="Zubacova Z."/>
            <person name="Dolezal P."/>
            <person name="Malik S.B."/>
            <person name="Logsdon J.M. Jr."/>
            <person name="Henze K."/>
            <person name="Gupta A."/>
            <person name="Wang C.C."/>
            <person name="Dunne R.L."/>
            <person name="Upcroft J.A."/>
            <person name="Upcroft P."/>
            <person name="White O."/>
            <person name="Salzberg S.L."/>
            <person name="Tang P."/>
            <person name="Chiu C.-H."/>
            <person name="Lee Y.-S."/>
            <person name="Embley T.M."/>
            <person name="Coombs G.H."/>
            <person name="Mottram J.C."/>
            <person name="Tachezy J."/>
            <person name="Fraser-Liggett C.M."/>
            <person name="Johnson P.J."/>
        </authorList>
    </citation>
    <scope>NUCLEOTIDE SEQUENCE [LARGE SCALE GENOMIC DNA]</scope>
    <source>
        <strain evidence="2">G3</strain>
    </source>
</reference>
<dbReference type="Proteomes" id="UP000001542">
    <property type="component" value="Unassembled WGS sequence"/>
</dbReference>
<protein>
    <submittedName>
        <fullName evidence="2">Uncharacterized protein</fullName>
    </submittedName>
</protein>
<reference evidence="2" key="1">
    <citation type="submission" date="2006-10" db="EMBL/GenBank/DDBJ databases">
        <authorList>
            <person name="Amadeo P."/>
            <person name="Zhao Q."/>
            <person name="Wortman J."/>
            <person name="Fraser-Liggett C."/>
            <person name="Carlton J."/>
        </authorList>
    </citation>
    <scope>NUCLEOTIDE SEQUENCE</scope>
    <source>
        <strain evidence="2">G3</strain>
    </source>
</reference>
<sequence>MFFAFSIICSRLCLRTNETLRECSKDTIQLNSSSEINNYTKESIYLEVISSEKYAATFEEISPEIQSLEVVGYDSFVSFDITNHHIFKSFSISNCTFTFTTKNYQKPVEFYSYKAEDCHYELKHISINTNIFVGDLEAYAAFLSVQVTQILYISCLHPKFAVINLNNSNCEAFFYAFNQDSELFSRDDSILLRFGQENVIMTNVKPKITFLHDTQNYTISYTQQSNKNSDNIILSLSDHSKLVVNEPTGDFTNFPTIQTPGESTIEFKTTKKSINLQVFNSCEIKGEFANINKLSLETNGVLTFTYGSVESGIPRCFVDEISFISDGKIRSDDDLILNVNKITLDNINTNEQIISSSITVSGYPDFVVEKSSVHIGKIDISSAQKFIFNVDFINETTVVFDEITSFTNSFVIYLNYDLKERNPEDMVKGKTFNLITMPCHFNQKQNFILLSNVSGYSQDFSLLKPVVNNNDFGTFGVVLTEFPENSDLSFCFGSCSQGTQIQSIEELKPLIENASRVTIFFENDQEIKFDILTKPIELRILSENTQKPNIKFPLTENLNSFVSKITFSGVNIEFIPTDSAGALHVPYIKFEDESLFNHSAISFCDDIIIEIPAKYYKSYKELVLVHLVLEESATITLSKSNLKISNFNFEISYEQDVAFVCKHGITVTVALNSVQDFSVPLKLYGEDFILNFEGEGSQNIGQSIAHCYAKNVITVQTGNIPVSFLSDLTNLVLSGNKQTTITPQHLEGVNMVIGTKSNPEIELVSLNLDSSSSITGPGNYSCEISDLVTHSDTDATIMNMNFPEIQLILDGKLTFINSYLRNTNISIAKSINSSEIGLDISKNSVFPKRIDFDLTISAEYLKEHGQEFTAIVPLVAGGFAKSVFVHLKIPEESSLYFSSKVYENNNNIYANITASKEKPITVPPTTEISSSTVFVPTEKFTATPSSTLKYGRIAIGVLGLFVCVALIILILIFCFKKFSRKFSQKVDNSMLVDEGMNDALAGDYEGEIL</sequence>
<proteinExistence type="predicted"/>
<dbReference type="AlphaFoldDB" id="A2FKK2"/>